<proteinExistence type="predicted"/>
<dbReference type="EMBL" id="CM037157">
    <property type="protein sequence ID" value="KAH7849857.1"/>
    <property type="molecule type" value="Genomic_DNA"/>
</dbReference>
<dbReference type="Proteomes" id="UP000828048">
    <property type="component" value="Chromosome 7"/>
</dbReference>
<organism evidence="1 2">
    <name type="scientific">Vaccinium darrowii</name>
    <dbReference type="NCBI Taxonomy" id="229202"/>
    <lineage>
        <taxon>Eukaryota</taxon>
        <taxon>Viridiplantae</taxon>
        <taxon>Streptophyta</taxon>
        <taxon>Embryophyta</taxon>
        <taxon>Tracheophyta</taxon>
        <taxon>Spermatophyta</taxon>
        <taxon>Magnoliopsida</taxon>
        <taxon>eudicotyledons</taxon>
        <taxon>Gunneridae</taxon>
        <taxon>Pentapetalae</taxon>
        <taxon>asterids</taxon>
        <taxon>Ericales</taxon>
        <taxon>Ericaceae</taxon>
        <taxon>Vaccinioideae</taxon>
        <taxon>Vaccinieae</taxon>
        <taxon>Vaccinium</taxon>
    </lineage>
</organism>
<comment type="caution">
    <text evidence="1">The sequence shown here is derived from an EMBL/GenBank/DDBJ whole genome shotgun (WGS) entry which is preliminary data.</text>
</comment>
<keyword evidence="2" id="KW-1185">Reference proteome</keyword>
<name>A0ACB7Y8J0_9ERIC</name>
<evidence type="ECO:0000313" key="2">
    <source>
        <dbReference type="Proteomes" id="UP000828048"/>
    </source>
</evidence>
<protein>
    <submittedName>
        <fullName evidence="1">Uncharacterized protein</fullName>
    </submittedName>
</protein>
<sequence length="288" mass="33076">MEVSRLRTLFKKANSLSYLLHTVRNSSSSSSPSFYSAAANPKTRHVISDDVAEAGSSVYRHTLKFQRPSIIEWSKQLCNSVSFIGTVDRPPKMVNSVHRLGAYTLINVKTSPDSNQFLKILLMMWDEMAEISIKHLKPNDCVYVSGYLQLYTKIDENKKLKTSYQVVVEEMNYVVQCGQGLNNKKSELSDCGEGSGETNLEKYKERLHLWQIFFTNPSGWLDYRRRKSKPNHPDFKNNDTGEALWISHYDPPWIKRQLQLYDSRLAEQRGGTDYVSSRSSLSPLVYND</sequence>
<reference evidence="1 2" key="1">
    <citation type="journal article" date="2021" name="Hortic Res">
        <title>High-quality reference genome and annotation aids understanding of berry development for evergreen blueberry (Vaccinium darrowii).</title>
        <authorList>
            <person name="Yu J."/>
            <person name="Hulse-Kemp A.M."/>
            <person name="Babiker E."/>
            <person name="Staton M."/>
        </authorList>
    </citation>
    <scope>NUCLEOTIDE SEQUENCE [LARGE SCALE GENOMIC DNA]</scope>
    <source>
        <strain evidence="2">cv. NJ 8807/NJ 8810</strain>
        <tissue evidence="1">Young leaf</tissue>
    </source>
</reference>
<gene>
    <name evidence="1" type="ORF">Vadar_023960</name>
</gene>
<accession>A0ACB7Y8J0</accession>
<evidence type="ECO:0000313" key="1">
    <source>
        <dbReference type="EMBL" id="KAH7849857.1"/>
    </source>
</evidence>